<evidence type="ECO:0000313" key="1">
    <source>
        <dbReference type="EMBL" id="HAC6323708.1"/>
    </source>
</evidence>
<dbReference type="EMBL" id="DAAMEM010000022">
    <property type="protein sequence ID" value="HAC6323708.1"/>
    <property type="molecule type" value="Genomic_DNA"/>
</dbReference>
<gene>
    <name evidence="1" type="ORF">G0A99_18295</name>
</gene>
<organism evidence="1">
    <name type="scientific">Salmonella typhimurium</name>
    <dbReference type="NCBI Taxonomy" id="90371"/>
    <lineage>
        <taxon>Bacteria</taxon>
        <taxon>Pseudomonadati</taxon>
        <taxon>Pseudomonadota</taxon>
        <taxon>Gammaproteobacteria</taxon>
        <taxon>Enterobacterales</taxon>
        <taxon>Enterobacteriaceae</taxon>
        <taxon>Salmonella</taxon>
    </lineage>
</organism>
<protein>
    <submittedName>
        <fullName evidence="1">Uncharacterized protein</fullName>
    </submittedName>
</protein>
<proteinExistence type="predicted"/>
<accession>A0A701K9A2</accession>
<reference evidence="1" key="1">
    <citation type="journal article" date="2018" name="Genome Biol.">
        <title>SKESA: strategic k-mer extension for scrupulous assemblies.</title>
        <authorList>
            <person name="Souvorov A."/>
            <person name="Agarwala R."/>
            <person name="Lipman D.J."/>
        </authorList>
    </citation>
    <scope>NUCLEOTIDE SEQUENCE</scope>
    <source>
        <strain evidence="1">M11</strain>
    </source>
</reference>
<dbReference type="AlphaFoldDB" id="A0A701K9A2"/>
<comment type="caution">
    <text evidence="1">The sequence shown here is derived from an EMBL/GenBank/DDBJ whole genome shotgun (WGS) entry which is preliminary data.</text>
</comment>
<name>A0A701K9A2_SALTM</name>
<reference evidence="1" key="2">
    <citation type="submission" date="2018-07" db="EMBL/GenBank/DDBJ databases">
        <authorList>
            <consortium name="NCBI Pathogen Detection Project"/>
        </authorList>
    </citation>
    <scope>NUCLEOTIDE SEQUENCE</scope>
    <source>
        <strain evidence="1">M11</strain>
    </source>
</reference>
<sequence length="50" mass="5713">MNFYVAENSIKTLTRTQKVLYCVKSGYFATQLKPAVERVLSFLGLGIRWA</sequence>